<keyword evidence="3" id="KW-1185">Reference proteome</keyword>
<proteinExistence type="predicted"/>
<evidence type="ECO:0000313" key="3">
    <source>
        <dbReference type="Proteomes" id="UP001056708"/>
    </source>
</evidence>
<dbReference type="Proteomes" id="UP001056708">
    <property type="component" value="Chromosome"/>
</dbReference>
<gene>
    <name evidence="2" type="ORF">NEA10_12190</name>
</gene>
<dbReference type="EMBL" id="CP098611">
    <property type="protein sequence ID" value="USR89639.1"/>
    <property type="molecule type" value="Genomic_DNA"/>
</dbReference>
<organism evidence="2 3">
    <name type="scientific">Phormidium yuhuli AB48</name>
    <dbReference type="NCBI Taxonomy" id="2940671"/>
    <lineage>
        <taxon>Bacteria</taxon>
        <taxon>Bacillati</taxon>
        <taxon>Cyanobacteriota</taxon>
        <taxon>Cyanophyceae</taxon>
        <taxon>Oscillatoriophycideae</taxon>
        <taxon>Oscillatoriales</taxon>
        <taxon>Oscillatoriaceae</taxon>
        <taxon>Phormidium</taxon>
        <taxon>Phormidium yuhuli</taxon>
    </lineage>
</organism>
<feature type="coiled-coil region" evidence="1">
    <location>
        <begin position="4"/>
        <end position="34"/>
    </location>
</feature>
<reference evidence="2" key="1">
    <citation type="submission" date="2022-06" db="EMBL/GenBank/DDBJ databases">
        <title>Genome sequence of Phormidium yuhuli AB48 isolated from an industrial photobioreactor environment.</title>
        <authorList>
            <person name="Qiu Y."/>
            <person name="Noonan A.J.C."/>
            <person name="Dofher K."/>
            <person name="Koch M."/>
            <person name="Kieft B."/>
            <person name="Lin X."/>
            <person name="Ziels R.M."/>
            <person name="Hallam S.J."/>
        </authorList>
    </citation>
    <scope>NUCLEOTIDE SEQUENCE</scope>
    <source>
        <strain evidence="2">AB48</strain>
    </source>
</reference>
<evidence type="ECO:0000313" key="2">
    <source>
        <dbReference type="EMBL" id="USR89639.1"/>
    </source>
</evidence>
<sequence length="72" mass="8216">MTFNVSLEKRLASVEAAIAEIRQQMEDKNQETEKPQNWLDQITGSFEDEPAFDEVLQYGQAIRQGDESILGQ</sequence>
<accession>A0ABY5AKC6</accession>
<evidence type="ECO:0008006" key="4">
    <source>
        <dbReference type="Google" id="ProtNLM"/>
    </source>
</evidence>
<dbReference type="RefSeq" id="WP_252660536.1">
    <property type="nucleotide sequence ID" value="NZ_CP098611.1"/>
</dbReference>
<evidence type="ECO:0000256" key="1">
    <source>
        <dbReference type="SAM" id="Coils"/>
    </source>
</evidence>
<keyword evidence="1" id="KW-0175">Coiled coil</keyword>
<name>A0ABY5AKC6_9CYAN</name>
<protein>
    <recommendedName>
        <fullName evidence="4">Transferase hexapeptide repeat containing protein</fullName>
    </recommendedName>
</protein>